<keyword evidence="6" id="KW-0418">Kinase</keyword>
<sequence>MYITSKTKNPFRFFKKQFPSKNKLEKTYNFQTSMSSIITSLKINKNEVVINKKIYDGPYSSIFKGQMLGLNVAVKTINIILSTSETEIFFREVSLLQTLQHKNIIKPIGIFTDNEHLSLVTEYFPGDLDRLIHSPKTLDFSFTTTLNYMQRLQITNQCCQSVIWLHTRCDIVHRNLQPKTFLIDQNLNVKLGDLGFAEVSKGEQNTIEGAPLYCAPEVLKRKGKTGKESDIYSLGITIWEIFYMRRPFEEYFHLFSDDLNTFTKFVDDGLRPVLPRKFLTDDVDQIMHDQVLTIYKKQIEETPIEIDTLIEKCWSGNASKRPTIEDLLKNIFELLSRVCMNEDECVWWEKNLCKKSQIYEGVYDAENFLSILENNFKTSFSKEKKYKEIINKIGEQGEISQKRFSFLCSIFGKYYKKKENYKDMMRVLGEEWYYGNISKEEANVLLEGKEEGTFLIRESSTILHKPLTLSKVENRSVMNTRIAVYETENKNKEYSIETKLAKKKKNNIVDLIDELVELNIVKTPCGHQEC</sequence>
<dbReference type="CDD" id="cd00173">
    <property type="entry name" value="SH2"/>
    <property type="match status" value="1"/>
</dbReference>
<dbReference type="SUPFAM" id="SSF55550">
    <property type="entry name" value="SH2 domain"/>
    <property type="match status" value="1"/>
</dbReference>
<dbReference type="RefSeq" id="XP_004257724.1">
    <property type="nucleotide sequence ID" value="XM_004257676.1"/>
</dbReference>
<dbReference type="AlphaFoldDB" id="L7FMB7"/>
<keyword evidence="6" id="KW-0723">Serine/threonine-protein kinase</keyword>
<dbReference type="GO" id="GO:0004674">
    <property type="term" value="F:protein serine/threonine kinase activity"/>
    <property type="evidence" value="ECO:0007669"/>
    <property type="project" value="UniProtKB-KW"/>
</dbReference>
<dbReference type="InterPro" id="IPR000980">
    <property type="entry name" value="SH2"/>
</dbReference>
<dbReference type="Gene3D" id="3.30.200.20">
    <property type="entry name" value="Phosphorylase Kinase, domain 1"/>
    <property type="match status" value="1"/>
</dbReference>
<evidence type="ECO:0000256" key="3">
    <source>
        <dbReference type="PROSITE-ProRule" id="PRU00191"/>
    </source>
</evidence>
<keyword evidence="1" id="KW-0547">Nucleotide-binding</keyword>
<dbReference type="GO" id="GO:0005524">
    <property type="term" value="F:ATP binding"/>
    <property type="evidence" value="ECO:0007669"/>
    <property type="project" value="UniProtKB-KW"/>
</dbReference>
<dbReference type="GeneID" id="14889955"/>
<dbReference type="InterPro" id="IPR051681">
    <property type="entry name" value="Ser/Thr_Kinases-Pseudokinases"/>
</dbReference>
<evidence type="ECO:0000256" key="1">
    <source>
        <dbReference type="ARBA" id="ARBA00022741"/>
    </source>
</evidence>
<dbReference type="VEuPathDB" id="AmoebaDB:EIN_293930"/>
<reference evidence="6 7" key="1">
    <citation type="submission" date="2012-10" db="EMBL/GenBank/DDBJ databases">
        <authorList>
            <person name="Zafar N."/>
            <person name="Inman J."/>
            <person name="Hall N."/>
            <person name="Lorenzi H."/>
            <person name="Caler E."/>
        </authorList>
    </citation>
    <scope>NUCLEOTIDE SEQUENCE [LARGE SCALE GENOMIC DNA]</scope>
    <source>
        <strain evidence="6 7">IP1</strain>
    </source>
</reference>
<dbReference type="Gene3D" id="1.10.510.10">
    <property type="entry name" value="Transferase(Phosphotransferase) domain 1"/>
    <property type="match status" value="1"/>
</dbReference>
<dbReference type="InterPro" id="IPR000719">
    <property type="entry name" value="Prot_kinase_dom"/>
</dbReference>
<dbReference type="Pfam" id="PF00069">
    <property type="entry name" value="Pkinase"/>
    <property type="match status" value="1"/>
</dbReference>
<evidence type="ECO:0000313" key="6">
    <source>
        <dbReference type="EMBL" id="ELP90953.1"/>
    </source>
</evidence>
<gene>
    <name evidence="6" type="ORF">EIN_293930</name>
</gene>
<dbReference type="OrthoDB" id="339325at2759"/>
<keyword evidence="6" id="KW-0808">Transferase</keyword>
<dbReference type="PANTHER" id="PTHR44329">
    <property type="entry name" value="SERINE/THREONINE-PROTEIN KINASE TNNI3K-RELATED"/>
    <property type="match status" value="1"/>
</dbReference>
<evidence type="ECO:0000313" key="7">
    <source>
        <dbReference type="Proteomes" id="UP000014680"/>
    </source>
</evidence>
<dbReference type="InterPro" id="IPR036860">
    <property type="entry name" value="SH2_dom_sf"/>
</dbReference>
<keyword evidence="2" id="KW-0067">ATP-binding</keyword>
<dbReference type="PROSITE" id="PS50011">
    <property type="entry name" value="PROTEIN_KINASE_DOM"/>
    <property type="match status" value="1"/>
</dbReference>
<feature type="domain" description="Protein kinase" evidence="5">
    <location>
        <begin position="48"/>
        <end position="333"/>
    </location>
</feature>
<protein>
    <submittedName>
        <fullName evidence="6">Serine/threonine protein kinase-transforming protein raf, putative</fullName>
    </submittedName>
</protein>
<dbReference type="SMART" id="SM00252">
    <property type="entry name" value="SH2"/>
    <property type="match status" value="1"/>
</dbReference>
<name>L7FMB7_ENTIV</name>
<dbReference type="KEGG" id="eiv:EIN_293930"/>
<evidence type="ECO:0000259" key="4">
    <source>
        <dbReference type="PROSITE" id="PS50001"/>
    </source>
</evidence>
<evidence type="ECO:0000259" key="5">
    <source>
        <dbReference type="PROSITE" id="PS50011"/>
    </source>
</evidence>
<dbReference type="Proteomes" id="UP000014680">
    <property type="component" value="Unassembled WGS sequence"/>
</dbReference>
<dbReference type="Pfam" id="PF00017">
    <property type="entry name" value="SH2"/>
    <property type="match status" value="1"/>
</dbReference>
<dbReference type="OMA" id="FREEEYN"/>
<organism evidence="6 7">
    <name type="scientific">Entamoeba invadens IP1</name>
    <dbReference type="NCBI Taxonomy" id="370355"/>
    <lineage>
        <taxon>Eukaryota</taxon>
        <taxon>Amoebozoa</taxon>
        <taxon>Evosea</taxon>
        <taxon>Archamoebae</taxon>
        <taxon>Mastigamoebida</taxon>
        <taxon>Entamoebidae</taxon>
        <taxon>Entamoeba</taxon>
    </lineage>
</organism>
<dbReference type="EMBL" id="KB206482">
    <property type="protein sequence ID" value="ELP90953.1"/>
    <property type="molecule type" value="Genomic_DNA"/>
</dbReference>
<keyword evidence="3" id="KW-0727">SH2 domain</keyword>
<dbReference type="InterPro" id="IPR011009">
    <property type="entry name" value="Kinase-like_dom_sf"/>
</dbReference>
<feature type="domain" description="SH2" evidence="4">
    <location>
        <begin position="432"/>
        <end position="513"/>
    </location>
</feature>
<proteinExistence type="predicted"/>
<dbReference type="PROSITE" id="PS50001">
    <property type="entry name" value="SH2"/>
    <property type="match status" value="1"/>
</dbReference>
<dbReference type="Gene3D" id="3.30.505.10">
    <property type="entry name" value="SH2 domain"/>
    <property type="match status" value="1"/>
</dbReference>
<accession>L7FMB7</accession>
<keyword evidence="7" id="KW-1185">Reference proteome</keyword>
<dbReference type="SUPFAM" id="SSF56112">
    <property type="entry name" value="Protein kinase-like (PK-like)"/>
    <property type="match status" value="1"/>
</dbReference>
<evidence type="ECO:0000256" key="2">
    <source>
        <dbReference type="ARBA" id="ARBA00022840"/>
    </source>
</evidence>